<organism evidence="1 3">
    <name type="scientific">Medicago truncatula</name>
    <name type="common">Barrel medic</name>
    <name type="synonym">Medicago tribuloides</name>
    <dbReference type="NCBI Taxonomy" id="3880"/>
    <lineage>
        <taxon>Eukaryota</taxon>
        <taxon>Viridiplantae</taxon>
        <taxon>Streptophyta</taxon>
        <taxon>Embryophyta</taxon>
        <taxon>Tracheophyta</taxon>
        <taxon>Spermatophyta</taxon>
        <taxon>Magnoliopsida</taxon>
        <taxon>eudicotyledons</taxon>
        <taxon>Gunneridae</taxon>
        <taxon>Pentapetalae</taxon>
        <taxon>rosids</taxon>
        <taxon>fabids</taxon>
        <taxon>Fabales</taxon>
        <taxon>Fabaceae</taxon>
        <taxon>Papilionoideae</taxon>
        <taxon>50 kb inversion clade</taxon>
        <taxon>NPAAA clade</taxon>
        <taxon>Hologalegina</taxon>
        <taxon>IRL clade</taxon>
        <taxon>Trifolieae</taxon>
        <taxon>Medicago</taxon>
    </lineage>
</organism>
<dbReference type="EnsemblPlants" id="AES76864">
    <property type="protein sequence ID" value="AES76864"/>
    <property type="gene ID" value="MTR_6g088150"/>
</dbReference>
<gene>
    <name evidence="1" type="ordered locus">MTR_6g088150</name>
</gene>
<dbReference type="PANTHER" id="PTHR47723:SF19">
    <property type="entry name" value="POLYNUCLEOTIDYL TRANSFERASE, RIBONUCLEASE H-LIKE SUPERFAMILY PROTEIN"/>
    <property type="match status" value="1"/>
</dbReference>
<dbReference type="PANTHER" id="PTHR47723">
    <property type="entry name" value="OS05G0353850 PROTEIN"/>
    <property type="match status" value="1"/>
</dbReference>
<name>G7KPH5_MEDTR</name>
<evidence type="ECO:0000313" key="3">
    <source>
        <dbReference type="Proteomes" id="UP000002051"/>
    </source>
</evidence>
<reference evidence="1 3" key="1">
    <citation type="journal article" date="2011" name="Nature">
        <title>The Medicago genome provides insight into the evolution of rhizobial symbioses.</title>
        <authorList>
            <person name="Young N.D."/>
            <person name="Debelle F."/>
            <person name="Oldroyd G.E."/>
            <person name="Geurts R."/>
            <person name="Cannon S.B."/>
            <person name="Udvardi M.K."/>
            <person name="Benedito V.A."/>
            <person name="Mayer K.F."/>
            <person name="Gouzy J."/>
            <person name="Schoof H."/>
            <person name="Van de Peer Y."/>
            <person name="Proost S."/>
            <person name="Cook D.R."/>
            <person name="Meyers B.C."/>
            <person name="Spannagl M."/>
            <person name="Cheung F."/>
            <person name="De Mita S."/>
            <person name="Krishnakumar V."/>
            <person name="Gundlach H."/>
            <person name="Zhou S."/>
            <person name="Mudge J."/>
            <person name="Bharti A.K."/>
            <person name="Murray J.D."/>
            <person name="Naoumkina M.A."/>
            <person name="Rosen B."/>
            <person name="Silverstein K.A."/>
            <person name="Tang H."/>
            <person name="Rombauts S."/>
            <person name="Zhao P.X."/>
            <person name="Zhou P."/>
            <person name="Barbe V."/>
            <person name="Bardou P."/>
            <person name="Bechner M."/>
            <person name="Bellec A."/>
            <person name="Berger A."/>
            <person name="Berges H."/>
            <person name="Bidwell S."/>
            <person name="Bisseling T."/>
            <person name="Choisne N."/>
            <person name="Couloux A."/>
            <person name="Denny R."/>
            <person name="Deshpande S."/>
            <person name="Dai X."/>
            <person name="Doyle J.J."/>
            <person name="Dudez A.M."/>
            <person name="Farmer A.D."/>
            <person name="Fouteau S."/>
            <person name="Franken C."/>
            <person name="Gibelin C."/>
            <person name="Gish J."/>
            <person name="Goldstein S."/>
            <person name="Gonzalez A.J."/>
            <person name="Green P.J."/>
            <person name="Hallab A."/>
            <person name="Hartog M."/>
            <person name="Hua A."/>
            <person name="Humphray S.J."/>
            <person name="Jeong D.H."/>
            <person name="Jing Y."/>
            <person name="Jocker A."/>
            <person name="Kenton S.M."/>
            <person name="Kim D.J."/>
            <person name="Klee K."/>
            <person name="Lai H."/>
            <person name="Lang C."/>
            <person name="Lin S."/>
            <person name="Macmil S.L."/>
            <person name="Magdelenat G."/>
            <person name="Matthews L."/>
            <person name="McCorrison J."/>
            <person name="Monaghan E.L."/>
            <person name="Mun J.H."/>
            <person name="Najar F.Z."/>
            <person name="Nicholson C."/>
            <person name="Noirot C."/>
            <person name="O'Bleness M."/>
            <person name="Paule C.R."/>
            <person name="Poulain J."/>
            <person name="Prion F."/>
            <person name="Qin B."/>
            <person name="Qu C."/>
            <person name="Retzel E.F."/>
            <person name="Riddle C."/>
            <person name="Sallet E."/>
            <person name="Samain S."/>
            <person name="Samson N."/>
            <person name="Sanders I."/>
            <person name="Saurat O."/>
            <person name="Scarpelli C."/>
            <person name="Schiex T."/>
            <person name="Segurens B."/>
            <person name="Severin A.J."/>
            <person name="Sherrier D.J."/>
            <person name="Shi R."/>
            <person name="Sims S."/>
            <person name="Singer S.R."/>
            <person name="Sinharoy S."/>
            <person name="Sterck L."/>
            <person name="Viollet A."/>
            <person name="Wang B.B."/>
            <person name="Wang K."/>
            <person name="Wang M."/>
            <person name="Wang X."/>
            <person name="Warfsmann J."/>
            <person name="Weissenbach J."/>
            <person name="White D.D."/>
            <person name="White J.D."/>
            <person name="Wiley G.B."/>
            <person name="Wincker P."/>
            <person name="Xing Y."/>
            <person name="Yang L."/>
            <person name="Yao Z."/>
            <person name="Ying F."/>
            <person name="Zhai J."/>
            <person name="Zhou L."/>
            <person name="Zuber A."/>
            <person name="Denarie J."/>
            <person name="Dixon R.A."/>
            <person name="May G.D."/>
            <person name="Schwartz D.C."/>
            <person name="Rogers J."/>
            <person name="Quetier F."/>
            <person name="Town C.D."/>
            <person name="Roe B.A."/>
        </authorList>
    </citation>
    <scope>NUCLEOTIDE SEQUENCE [LARGE SCALE GENOMIC DNA]</scope>
    <source>
        <strain evidence="1">A17</strain>
        <strain evidence="2 3">cv. Jemalong A17</strain>
    </source>
</reference>
<evidence type="ECO:0000313" key="2">
    <source>
        <dbReference type="EnsemblPlants" id="AES76864"/>
    </source>
</evidence>
<reference evidence="2" key="3">
    <citation type="submission" date="2015-04" db="UniProtKB">
        <authorList>
            <consortium name="EnsemblPlants"/>
        </authorList>
    </citation>
    <scope>IDENTIFICATION</scope>
    <source>
        <strain evidence="2">cv. Jemalong A17</strain>
    </source>
</reference>
<dbReference type="PaxDb" id="3880-AES76864"/>
<sequence length="83" mass="8894">MVPWAAALRATPAEHGINCHMVNWTPPSDGCVKLNIDGSCGASGDIGYGGLIRDNKGNWIVGFSSNDGQEMRFFLGYLGFTMV</sequence>
<dbReference type="InterPro" id="IPR053151">
    <property type="entry name" value="RNase_H-like"/>
</dbReference>
<reference evidence="1 3" key="2">
    <citation type="journal article" date="2014" name="BMC Genomics">
        <title>An improved genome release (version Mt4.0) for the model legume Medicago truncatula.</title>
        <authorList>
            <person name="Tang H."/>
            <person name="Krishnakumar V."/>
            <person name="Bidwell S."/>
            <person name="Rosen B."/>
            <person name="Chan A."/>
            <person name="Zhou S."/>
            <person name="Gentzbittel L."/>
            <person name="Childs K.L."/>
            <person name="Yandell M."/>
            <person name="Gundlach H."/>
            <person name="Mayer K.F."/>
            <person name="Schwartz D.C."/>
            <person name="Town C.D."/>
        </authorList>
    </citation>
    <scope>GENOME REANNOTATION</scope>
    <source>
        <strain evidence="2 3">cv. Jemalong A17</strain>
    </source>
</reference>
<proteinExistence type="predicted"/>
<dbReference type="HOGENOM" id="CLU_2546091_0_0_1"/>
<accession>G7KPH5</accession>
<dbReference type="EMBL" id="CM001222">
    <property type="protein sequence ID" value="AES76864.1"/>
    <property type="molecule type" value="Genomic_DNA"/>
</dbReference>
<evidence type="ECO:0000313" key="1">
    <source>
        <dbReference type="EMBL" id="AES76864.1"/>
    </source>
</evidence>
<keyword evidence="3" id="KW-1185">Reference proteome</keyword>
<dbReference type="AlphaFoldDB" id="G7KPH5"/>
<dbReference type="Proteomes" id="UP000002051">
    <property type="component" value="Chromosome 6"/>
</dbReference>
<protein>
    <submittedName>
        <fullName evidence="1 2">Uncharacterized protein</fullName>
    </submittedName>
</protein>